<name>A0ABW3UVW8_9BACL</name>
<reference evidence="2" key="1">
    <citation type="journal article" date="2019" name="Int. J. Syst. Evol. Microbiol.">
        <title>The Global Catalogue of Microorganisms (GCM) 10K type strain sequencing project: providing services to taxonomists for standard genome sequencing and annotation.</title>
        <authorList>
            <consortium name="The Broad Institute Genomics Platform"/>
            <consortium name="The Broad Institute Genome Sequencing Center for Infectious Disease"/>
            <person name="Wu L."/>
            <person name="Ma J."/>
        </authorList>
    </citation>
    <scope>NUCLEOTIDE SEQUENCE [LARGE SCALE GENOMIC DNA]</scope>
    <source>
        <strain evidence="2">CCUG 53270</strain>
    </source>
</reference>
<dbReference type="EMBL" id="JBHTLU010000054">
    <property type="protein sequence ID" value="MFD1224990.1"/>
    <property type="molecule type" value="Genomic_DNA"/>
</dbReference>
<evidence type="ECO:0000313" key="1">
    <source>
        <dbReference type="EMBL" id="MFD1224990.1"/>
    </source>
</evidence>
<dbReference type="RefSeq" id="WP_256865632.1">
    <property type="nucleotide sequence ID" value="NZ_BAABJG010000051.1"/>
</dbReference>
<keyword evidence="2" id="KW-1185">Reference proteome</keyword>
<protein>
    <submittedName>
        <fullName evidence="1">Uncharacterized protein</fullName>
    </submittedName>
</protein>
<organism evidence="1 2">
    <name type="scientific">Paenibacillus vulneris</name>
    <dbReference type="NCBI Taxonomy" id="1133364"/>
    <lineage>
        <taxon>Bacteria</taxon>
        <taxon>Bacillati</taxon>
        <taxon>Bacillota</taxon>
        <taxon>Bacilli</taxon>
        <taxon>Bacillales</taxon>
        <taxon>Paenibacillaceae</taxon>
        <taxon>Paenibacillus</taxon>
    </lineage>
</organism>
<sequence length="43" mass="5109">MRKRLIFKKEWNRINELGLTEDKHLGKLGKTIEMIRAVTLAEK</sequence>
<dbReference type="Proteomes" id="UP001597180">
    <property type="component" value="Unassembled WGS sequence"/>
</dbReference>
<comment type="caution">
    <text evidence="1">The sequence shown here is derived from an EMBL/GenBank/DDBJ whole genome shotgun (WGS) entry which is preliminary data.</text>
</comment>
<accession>A0ABW3UVW8</accession>
<gene>
    <name evidence="1" type="ORF">ACFQ4B_33345</name>
</gene>
<evidence type="ECO:0000313" key="2">
    <source>
        <dbReference type="Proteomes" id="UP001597180"/>
    </source>
</evidence>
<proteinExistence type="predicted"/>